<dbReference type="InterPro" id="IPR016135">
    <property type="entry name" value="UBQ-conjugating_enzyme/RWD"/>
</dbReference>
<feature type="compositionally biased region" description="Acidic residues" evidence="3">
    <location>
        <begin position="610"/>
        <end position="623"/>
    </location>
</feature>
<dbReference type="SMART" id="SM00212">
    <property type="entry name" value="UBCc"/>
    <property type="match status" value="1"/>
</dbReference>
<keyword evidence="2" id="KW-0833">Ubl conjugation pathway</keyword>
<evidence type="ECO:0000313" key="6">
    <source>
        <dbReference type="Proteomes" id="UP001164286"/>
    </source>
</evidence>
<dbReference type="CDD" id="cd23837">
    <property type="entry name" value="UBCc_UBE2O"/>
    <property type="match status" value="1"/>
</dbReference>
<sequence>MPPAPKSLPGLPANYTPQCFSNDIVSKLTDSSFRARVVRCWTDEEDFSMPELAPGELPHPLDRPLLRGEVGISVNAMPHPILAIVPESSLVLYQREFHIGDIVKRSLTAVESAVVVACTTEVQVENAIDARKFKGWIPWDRLRSDMAIEARDRVMYGEWVGIVEEVFEVATVRAMASNNMYHVRASGGVLEVGRTVAVSFDETFIDDRRPPALPSSAQPNSDLVVEVHAEIVFVTWNAINQELPNSEHDKHPEPERFWHNADIEKLTILDSTRYAPVQLGAIAKLRDPKDPLASSLPGWPPAYPRLNAATGASADRGGVKALRVTESRSKLRLRWQDGKETDDWSSSLVPYRNVDDYESWPGEHLVWRDDTGQRRPVCIQSFDPHKRVADVLFTDDHTRSTVSVLELDTGGPGKSNYGVGFGQQVLFCADNDSPLPEVPSLGQMGPPPPWAHVKLVNLTDTHIGYTDAAVVPRVGKGDLKAIRWWGEVVDLHLDGTVSVRLPGDEIRQAGIKELILLNDPLSEDVIGDAGLDGEDFPMEGEEGYDGSDGGWETDDGSDMGMGGIGSLANSGLQPILNLLHAAVNEAQGVEVADIELSGSEMDVEEVDPMLSATDDEDEGDGDGDVTLREEPEKQAEAGPSKPKPSSGLAALAGEAWQSFDVLEEAPADHHFISEPREGTAKAYHSRLQKEHRALMTSLPENILVRTYEDRSDLMRVLIIGPEGTPYRDAPFVFDVYLSPTKFPQEPPIVFFHSHTNGKGRCNPNLYEDGKVCLSVLGTWAGDKSESWSAKNSSLLQVFVSISGLVLVRHPYHCEPAFAKLEGTREGRVNSRHYSEKAYVLSRAFIRQALAHPPTGLEKELNYFYHTRGKLQSVIDHAKALMDKGDVEGNAEDGKKVEEEEAEEEWNEDAMGNLTVGAILTLKRTVQALEAVAAGKGQAA</sequence>
<evidence type="ECO:0000256" key="1">
    <source>
        <dbReference type="ARBA" id="ARBA00022679"/>
    </source>
</evidence>
<keyword evidence="6" id="KW-1185">Reference proteome</keyword>
<dbReference type="FunFam" id="3.10.110.10:FF:000094">
    <property type="entry name" value="Probable ubiquitin-conjugating enzyme E2 23"/>
    <property type="match status" value="1"/>
</dbReference>
<dbReference type="AlphaFoldDB" id="A0AA38LV84"/>
<dbReference type="EMBL" id="JAKWFO010000005">
    <property type="protein sequence ID" value="KAI9636900.1"/>
    <property type="molecule type" value="Genomic_DNA"/>
</dbReference>
<gene>
    <name evidence="5" type="ORF">MKK02DRAFT_25236</name>
</gene>
<dbReference type="Gene3D" id="3.10.110.10">
    <property type="entry name" value="Ubiquitin Conjugating Enzyme"/>
    <property type="match status" value="1"/>
</dbReference>
<dbReference type="SUPFAM" id="SSF54495">
    <property type="entry name" value="UBC-like"/>
    <property type="match status" value="1"/>
</dbReference>
<dbReference type="PROSITE" id="PS50127">
    <property type="entry name" value="UBC_2"/>
    <property type="match status" value="1"/>
</dbReference>
<feature type="compositionally biased region" description="Basic and acidic residues" evidence="3">
    <location>
        <begin position="625"/>
        <end position="635"/>
    </location>
</feature>
<feature type="compositionally biased region" description="Basic and acidic residues" evidence="3">
    <location>
        <begin position="885"/>
        <end position="897"/>
    </location>
</feature>
<dbReference type="Pfam" id="PF00179">
    <property type="entry name" value="UQ_con"/>
    <property type="match status" value="1"/>
</dbReference>
<dbReference type="PANTHER" id="PTHR46116">
    <property type="entry name" value="(E3-INDEPENDENT) E2 UBIQUITIN-CONJUGATING ENZYME"/>
    <property type="match status" value="1"/>
</dbReference>
<dbReference type="RefSeq" id="XP_052946677.1">
    <property type="nucleotide sequence ID" value="XM_053087005.1"/>
</dbReference>
<evidence type="ECO:0000259" key="4">
    <source>
        <dbReference type="PROSITE" id="PS50127"/>
    </source>
</evidence>
<reference evidence="5" key="1">
    <citation type="journal article" date="2022" name="G3 (Bethesda)">
        <title>High quality genome of the basidiomycete yeast Dioszegia hungarica PDD-24b-2 isolated from cloud water.</title>
        <authorList>
            <person name="Jarrige D."/>
            <person name="Haridas S."/>
            <person name="Bleykasten-Grosshans C."/>
            <person name="Joly M."/>
            <person name="Nadalig T."/>
            <person name="Sancelme M."/>
            <person name="Vuilleumier S."/>
            <person name="Grigoriev I.V."/>
            <person name="Amato P."/>
            <person name="Bringel F."/>
        </authorList>
    </citation>
    <scope>NUCLEOTIDE SEQUENCE</scope>
    <source>
        <strain evidence="5">PDD-24b-2</strain>
    </source>
</reference>
<evidence type="ECO:0000313" key="5">
    <source>
        <dbReference type="EMBL" id="KAI9636900.1"/>
    </source>
</evidence>
<protein>
    <recommendedName>
        <fullName evidence="4">UBC core domain-containing protein</fullName>
    </recommendedName>
</protein>
<feature type="region of interest" description="Disordered" evidence="3">
    <location>
        <begin position="885"/>
        <end position="907"/>
    </location>
</feature>
<keyword evidence="1" id="KW-0808">Transferase</keyword>
<evidence type="ECO:0000256" key="2">
    <source>
        <dbReference type="ARBA" id="ARBA00022786"/>
    </source>
</evidence>
<dbReference type="PANTHER" id="PTHR46116:SF15">
    <property type="entry name" value="(E3-INDEPENDENT) E2 UBIQUITIN-CONJUGATING ENZYME"/>
    <property type="match status" value="1"/>
</dbReference>
<accession>A0AA38LV84</accession>
<name>A0AA38LV84_9TREE</name>
<proteinExistence type="predicted"/>
<feature type="domain" description="UBC core" evidence="4">
    <location>
        <begin position="682"/>
        <end position="846"/>
    </location>
</feature>
<evidence type="ECO:0000256" key="3">
    <source>
        <dbReference type="SAM" id="MobiDB-lite"/>
    </source>
</evidence>
<feature type="region of interest" description="Disordered" evidence="3">
    <location>
        <begin position="610"/>
        <end position="647"/>
    </location>
</feature>
<feature type="compositionally biased region" description="Acidic residues" evidence="3">
    <location>
        <begin position="898"/>
        <end position="907"/>
    </location>
</feature>
<dbReference type="Proteomes" id="UP001164286">
    <property type="component" value="Unassembled WGS sequence"/>
</dbReference>
<organism evidence="5 6">
    <name type="scientific">Dioszegia hungarica</name>
    <dbReference type="NCBI Taxonomy" id="4972"/>
    <lineage>
        <taxon>Eukaryota</taxon>
        <taxon>Fungi</taxon>
        <taxon>Dikarya</taxon>
        <taxon>Basidiomycota</taxon>
        <taxon>Agaricomycotina</taxon>
        <taxon>Tremellomycetes</taxon>
        <taxon>Tremellales</taxon>
        <taxon>Bulleribasidiaceae</taxon>
        <taxon>Dioszegia</taxon>
    </lineage>
</organism>
<dbReference type="GO" id="GO:0061631">
    <property type="term" value="F:ubiquitin conjugating enzyme activity"/>
    <property type="evidence" value="ECO:0007669"/>
    <property type="project" value="TreeGrafter"/>
</dbReference>
<comment type="caution">
    <text evidence="5">The sequence shown here is derived from an EMBL/GenBank/DDBJ whole genome shotgun (WGS) entry which is preliminary data.</text>
</comment>
<dbReference type="InterPro" id="IPR000608">
    <property type="entry name" value="UBC"/>
</dbReference>
<dbReference type="GeneID" id="77726206"/>